<evidence type="ECO:0000313" key="2">
    <source>
        <dbReference type="Proteomes" id="UP000215914"/>
    </source>
</evidence>
<name>A0A9K3IP84_HELAN</name>
<sequence length="159" mass="18092">MTSVVVHAVSQNERQFKQNSSCCKLISPTQIQQELNPGYQLGIQIAIENGRATKYQVNTTKAFDERQHFLNILEGLQTQGLCQIEIVENMRKPVYGNPSIQQQANLWFEAGEIPRVCSSKKTGKLRLLNDTFEIMGEKAEQGMDFWRYQNMGPLLNEPG</sequence>
<keyword evidence="2" id="KW-1185">Reference proteome</keyword>
<reference evidence="1" key="1">
    <citation type="journal article" date="2017" name="Nature">
        <title>The sunflower genome provides insights into oil metabolism, flowering and Asterid evolution.</title>
        <authorList>
            <person name="Badouin H."/>
            <person name="Gouzy J."/>
            <person name="Grassa C.J."/>
            <person name="Murat F."/>
            <person name="Staton S.E."/>
            <person name="Cottret L."/>
            <person name="Lelandais-Briere C."/>
            <person name="Owens G.L."/>
            <person name="Carrere S."/>
            <person name="Mayjonade B."/>
            <person name="Legrand L."/>
            <person name="Gill N."/>
            <person name="Kane N.C."/>
            <person name="Bowers J.E."/>
            <person name="Hubner S."/>
            <person name="Bellec A."/>
            <person name="Berard A."/>
            <person name="Berges H."/>
            <person name="Blanchet N."/>
            <person name="Boniface M.C."/>
            <person name="Brunel D."/>
            <person name="Catrice O."/>
            <person name="Chaidir N."/>
            <person name="Claudel C."/>
            <person name="Donnadieu C."/>
            <person name="Faraut T."/>
            <person name="Fievet G."/>
            <person name="Helmstetter N."/>
            <person name="King M."/>
            <person name="Knapp S.J."/>
            <person name="Lai Z."/>
            <person name="Le Paslier M.C."/>
            <person name="Lippi Y."/>
            <person name="Lorenzon L."/>
            <person name="Mandel J.R."/>
            <person name="Marage G."/>
            <person name="Marchand G."/>
            <person name="Marquand E."/>
            <person name="Bret-Mestries E."/>
            <person name="Morien E."/>
            <person name="Nambeesan S."/>
            <person name="Nguyen T."/>
            <person name="Pegot-Espagnet P."/>
            <person name="Pouilly N."/>
            <person name="Raftis F."/>
            <person name="Sallet E."/>
            <person name="Schiex T."/>
            <person name="Thomas J."/>
            <person name="Vandecasteele C."/>
            <person name="Vares D."/>
            <person name="Vear F."/>
            <person name="Vautrin S."/>
            <person name="Crespi M."/>
            <person name="Mangin B."/>
            <person name="Burke J.M."/>
            <person name="Salse J."/>
            <person name="Munos S."/>
            <person name="Vincourt P."/>
            <person name="Rieseberg L.H."/>
            <person name="Langlade N.B."/>
        </authorList>
    </citation>
    <scope>NUCLEOTIDE SEQUENCE</scope>
    <source>
        <tissue evidence="1">Leaves</tissue>
    </source>
</reference>
<reference evidence="1" key="2">
    <citation type="submission" date="2020-06" db="EMBL/GenBank/DDBJ databases">
        <title>Helianthus annuus Genome sequencing and assembly Release 2.</title>
        <authorList>
            <person name="Gouzy J."/>
            <person name="Langlade N."/>
            <person name="Munos S."/>
        </authorList>
    </citation>
    <scope>NUCLEOTIDE SEQUENCE</scope>
    <source>
        <tissue evidence="1">Leaves</tissue>
    </source>
</reference>
<protein>
    <submittedName>
        <fullName evidence="1">Uncharacterized protein</fullName>
    </submittedName>
</protein>
<proteinExistence type="predicted"/>
<dbReference type="EMBL" id="MNCJ02000322">
    <property type="protein sequence ID" value="KAF5800546.1"/>
    <property type="molecule type" value="Genomic_DNA"/>
</dbReference>
<accession>A0A9K3IP84</accession>
<dbReference type="Proteomes" id="UP000215914">
    <property type="component" value="Unassembled WGS sequence"/>
</dbReference>
<dbReference type="AlphaFoldDB" id="A0A9K3IP84"/>
<comment type="caution">
    <text evidence="1">The sequence shown here is derived from an EMBL/GenBank/DDBJ whole genome shotgun (WGS) entry which is preliminary data.</text>
</comment>
<evidence type="ECO:0000313" key="1">
    <source>
        <dbReference type="EMBL" id="KAF5800546.1"/>
    </source>
</evidence>
<gene>
    <name evidence="1" type="ORF">HanXRQr2_Chr07g0317171</name>
</gene>
<dbReference type="Gramene" id="mRNA:HanXRQr2_Chr07g0317171">
    <property type="protein sequence ID" value="CDS:HanXRQr2_Chr07g0317171.1"/>
    <property type="gene ID" value="HanXRQr2_Chr07g0317171"/>
</dbReference>
<organism evidence="1 2">
    <name type="scientific">Helianthus annuus</name>
    <name type="common">Common sunflower</name>
    <dbReference type="NCBI Taxonomy" id="4232"/>
    <lineage>
        <taxon>Eukaryota</taxon>
        <taxon>Viridiplantae</taxon>
        <taxon>Streptophyta</taxon>
        <taxon>Embryophyta</taxon>
        <taxon>Tracheophyta</taxon>
        <taxon>Spermatophyta</taxon>
        <taxon>Magnoliopsida</taxon>
        <taxon>eudicotyledons</taxon>
        <taxon>Gunneridae</taxon>
        <taxon>Pentapetalae</taxon>
        <taxon>asterids</taxon>
        <taxon>campanulids</taxon>
        <taxon>Asterales</taxon>
        <taxon>Asteraceae</taxon>
        <taxon>Asteroideae</taxon>
        <taxon>Heliantheae alliance</taxon>
        <taxon>Heliantheae</taxon>
        <taxon>Helianthus</taxon>
    </lineage>
</organism>